<reference evidence="2 3" key="1">
    <citation type="journal article" date="2012" name="Genome Biol.">
        <title>Genome and low-iron response of an oceanic diatom adapted to chronic iron limitation.</title>
        <authorList>
            <person name="Lommer M."/>
            <person name="Specht M."/>
            <person name="Roy A.S."/>
            <person name="Kraemer L."/>
            <person name="Andreson R."/>
            <person name="Gutowska M.A."/>
            <person name="Wolf J."/>
            <person name="Bergner S.V."/>
            <person name="Schilhabel M.B."/>
            <person name="Klostermeier U.C."/>
            <person name="Beiko R.G."/>
            <person name="Rosenstiel P."/>
            <person name="Hippler M."/>
            <person name="Laroche J."/>
        </authorList>
    </citation>
    <scope>NUCLEOTIDE SEQUENCE [LARGE SCALE GENOMIC DNA]</scope>
    <source>
        <strain evidence="2 3">CCMP1005</strain>
    </source>
</reference>
<proteinExistence type="predicted"/>
<protein>
    <submittedName>
        <fullName evidence="2">Uncharacterized protein</fullName>
    </submittedName>
</protein>
<dbReference type="Proteomes" id="UP000266841">
    <property type="component" value="Unassembled WGS sequence"/>
</dbReference>
<evidence type="ECO:0000256" key="1">
    <source>
        <dbReference type="SAM" id="MobiDB-lite"/>
    </source>
</evidence>
<evidence type="ECO:0000313" key="3">
    <source>
        <dbReference type="Proteomes" id="UP000266841"/>
    </source>
</evidence>
<organism evidence="2 3">
    <name type="scientific">Thalassiosira oceanica</name>
    <name type="common">Marine diatom</name>
    <dbReference type="NCBI Taxonomy" id="159749"/>
    <lineage>
        <taxon>Eukaryota</taxon>
        <taxon>Sar</taxon>
        <taxon>Stramenopiles</taxon>
        <taxon>Ochrophyta</taxon>
        <taxon>Bacillariophyta</taxon>
        <taxon>Coscinodiscophyceae</taxon>
        <taxon>Thalassiosirophycidae</taxon>
        <taxon>Thalassiosirales</taxon>
        <taxon>Thalassiosiraceae</taxon>
        <taxon>Thalassiosira</taxon>
    </lineage>
</organism>
<comment type="caution">
    <text evidence="2">The sequence shown here is derived from an EMBL/GenBank/DDBJ whole genome shotgun (WGS) entry which is preliminary data.</text>
</comment>
<dbReference type="EMBL" id="AGNL01005729">
    <property type="protein sequence ID" value="EJK72510.1"/>
    <property type="molecule type" value="Genomic_DNA"/>
</dbReference>
<accession>K0T483</accession>
<name>K0T483_THAOC</name>
<feature type="region of interest" description="Disordered" evidence="1">
    <location>
        <begin position="162"/>
        <end position="184"/>
    </location>
</feature>
<keyword evidence="3" id="KW-1185">Reference proteome</keyword>
<evidence type="ECO:0000313" key="2">
    <source>
        <dbReference type="EMBL" id="EJK72510.1"/>
    </source>
</evidence>
<sequence length="257" mass="28395">MDRPLQWLPDQSGRPTSSFSQYAACSQAGALGPIADRPFTLRMYLEEDLGCPLWFGRPPGMLVDRGGGPSRSVLWTTDALQFGFVHPIASSYNSACNQAGALGSLTDRPFNPLKVKEMMVLGRTLYWFKDYGNMQQLLKGKKLKYGFDSCCDPDHKSCGPDHNRTAAAGPQPNRKSCGPDRKQRMGCHARSRILAHASTVTKVPTKTRKTEQNHGAPRVMRIAPQPRVSIERRLAISKGRVYGQPTLEIPSQVPEVA</sequence>
<dbReference type="AlphaFoldDB" id="K0T483"/>
<gene>
    <name evidence="2" type="ORF">THAOC_05962</name>
</gene>